<feature type="transmembrane region" description="Helical" evidence="7">
    <location>
        <begin position="402"/>
        <end position="423"/>
    </location>
</feature>
<keyword evidence="3 8" id="KW-0808">Transferase</keyword>
<dbReference type="InterPro" id="IPR050321">
    <property type="entry name" value="Glycosyltr_2/OpgH_subfam"/>
</dbReference>
<dbReference type="GO" id="GO:0016020">
    <property type="term" value="C:membrane"/>
    <property type="evidence" value="ECO:0007669"/>
    <property type="project" value="UniProtKB-SubCell"/>
</dbReference>
<dbReference type="OrthoDB" id="72851at2759"/>
<dbReference type="CDD" id="cd06421">
    <property type="entry name" value="CESA_CelA_like"/>
    <property type="match status" value="1"/>
</dbReference>
<evidence type="ECO:0000256" key="1">
    <source>
        <dbReference type="ARBA" id="ARBA00004141"/>
    </source>
</evidence>
<evidence type="ECO:0000256" key="6">
    <source>
        <dbReference type="ARBA" id="ARBA00023136"/>
    </source>
</evidence>
<evidence type="ECO:0000256" key="7">
    <source>
        <dbReference type="SAM" id="Phobius"/>
    </source>
</evidence>
<evidence type="ECO:0000313" key="8">
    <source>
        <dbReference type="EMBL" id="KAF1985252.1"/>
    </source>
</evidence>
<dbReference type="Proteomes" id="UP000800041">
    <property type="component" value="Unassembled WGS sequence"/>
</dbReference>
<dbReference type="AlphaFoldDB" id="A0A6G1GWR4"/>
<proteinExistence type="predicted"/>
<feature type="transmembrane region" description="Helical" evidence="7">
    <location>
        <begin position="518"/>
        <end position="540"/>
    </location>
</feature>
<keyword evidence="2" id="KW-0328">Glycosyltransferase</keyword>
<feature type="transmembrane region" description="Helical" evidence="7">
    <location>
        <begin position="34"/>
        <end position="53"/>
    </location>
</feature>
<accession>A0A6G1GWR4</accession>
<dbReference type="GO" id="GO:0016757">
    <property type="term" value="F:glycosyltransferase activity"/>
    <property type="evidence" value="ECO:0007669"/>
    <property type="project" value="UniProtKB-KW"/>
</dbReference>
<dbReference type="Pfam" id="PF13641">
    <property type="entry name" value="Glyco_tranf_2_3"/>
    <property type="match status" value="1"/>
</dbReference>
<keyword evidence="5 7" id="KW-1133">Transmembrane helix</keyword>
<evidence type="ECO:0000256" key="3">
    <source>
        <dbReference type="ARBA" id="ARBA00022679"/>
    </source>
</evidence>
<protein>
    <submittedName>
        <fullName evidence="8">Glycosyltransferase family 2 protein</fullName>
    </submittedName>
</protein>
<dbReference type="Gene3D" id="3.90.550.10">
    <property type="entry name" value="Spore Coat Polysaccharide Biosynthesis Protein SpsA, Chain A"/>
    <property type="match status" value="1"/>
</dbReference>
<dbReference type="EMBL" id="ML977163">
    <property type="protein sequence ID" value="KAF1985252.1"/>
    <property type="molecule type" value="Genomic_DNA"/>
</dbReference>
<reference evidence="8" key="1">
    <citation type="journal article" date="2020" name="Stud. Mycol.">
        <title>101 Dothideomycetes genomes: a test case for predicting lifestyles and emergence of pathogens.</title>
        <authorList>
            <person name="Haridas S."/>
            <person name="Albert R."/>
            <person name="Binder M."/>
            <person name="Bloem J."/>
            <person name="Labutti K."/>
            <person name="Salamov A."/>
            <person name="Andreopoulos B."/>
            <person name="Baker S."/>
            <person name="Barry K."/>
            <person name="Bills G."/>
            <person name="Bluhm B."/>
            <person name="Cannon C."/>
            <person name="Castanera R."/>
            <person name="Culley D."/>
            <person name="Daum C."/>
            <person name="Ezra D."/>
            <person name="Gonzalez J."/>
            <person name="Henrissat B."/>
            <person name="Kuo A."/>
            <person name="Liang C."/>
            <person name="Lipzen A."/>
            <person name="Lutzoni F."/>
            <person name="Magnuson J."/>
            <person name="Mondo S."/>
            <person name="Nolan M."/>
            <person name="Ohm R."/>
            <person name="Pangilinan J."/>
            <person name="Park H.-J."/>
            <person name="Ramirez L."/>
            <person name="Alfaro M."/>
            <person name="Sun H."/>
            <person name="Tritt A."/>
            <person name="Yoshinaga Y."/>
            <person name="Zwiers L.-H."/>
            <person name="Turgeon B."/>
            <person name="Goodwin S."/>
            <person name="Spatafora J."/>
            <person name="Crous P."/>
            <person name="Grigoriev I."/>
        </authorList>
    </citation>
    <scope>NUCLEOTIDE SEQUENCE</scope>
    <source>
        <strain evidence="8">CBS 113979</strain>
    </source>
</reference>
<sequence length="600" mass="66641">MAPDEEKGQIPAVSRPDIAHVGSARGPGDWTVKIGLRSASTLASVASIAYFYHRAVSIYGAPDFNWVYVVVFLIELDFSVTRILNYVLVHWIARNYSSRRQQKLLIGMDVPTIDISITCCGEPLDVALDTIQAVCNLEYPTDRYRVYILDDGNNSQLKARVTDLGLVYPYLHYAARGKEVKTHSKAANLNFGMTLTGKDKPSEYMAVLDVDMIPEPKWLRKLLPHILEDPQTVMANPPQHFYNVPRNDHLGSALEWRYVADVIMPLQDAIGAAWCTGSGFVVKRSAIVEIGGYPEECLQEDNLTSNLLAARGMKVAFVNEQVQWGLAPESLAVMVKQRCRLAVGNISMITFHLFEKIEGLTLHSRFHGIMASMIYVWSMFGNTISMILLLGLLFAGVPLMPFSRTLLALSILDFCAQVCFGLFETHLTARRTHVLSHFQLIWMDPYRFGTALGLLSARCPSFSPTGTKKSGSFLSKPFMGHEIRSIFHIAGLLLLIAAGMSSVISVPQKTIPELLTRIGSPAIFILWAALVANSMVPVYFTYGKSQLVPRESLLETHTATGVRYPSKQAKENDKAPVKEHHLLVCMAWCAIVAAFLFLTA</sequence>
<keyword evidence="6 7" id="KW-0472">Membrane</keyword>
<dbReference type="PANTHER" id="PTHR43867:SF2">
    <property type="entry name" value="CELLULOSE SYNTHASE CATALYTIC SUBUNIT A [UDP-FORMING]"/>
    <property type="match status" value="1"/>
</dbReference>
<dbReference type="InterPro" id="IPR029044">
    <property type="entry name" value="Nucleotide-diphossugar_trans"/>
</dbReference>
<evidence type="ECO:0000256" key="2">
    <source>
        <dbReference type="ARBA" id="ARBA00022676"/>
    </source>
</evidence>
<feature type="transmembrane region" description="Helical" evidence="7">
    <location>
        <begin position="580"/>
        <end position="598"/>
    </location>
</feature>
<evidence type="ECO:0000256" key="4">
    <source>
        <dbReference type="ARBA" id="ARBA00022692"/>
    </source>
</evidence>
<organism evidence="8 9">
    <name type="scientific">Aulographum hederae CBS 113979</name>
    <dbReference type="NCBI Taxonomy" id="1176131"/>
    <lineage>
        <taxon>Eukaryota</taxon>
        <taxon>Fungi</taxon>
        <taxon>Dikarya</taxon>
        <taxon>Ascomycota</taxon>
        <taxon>Pezizomycotina</taxon>
        <taxon>Dothideomycetes</taxon>
        <taxon>Pleosporomycetidae</taxon>
        <taxon>Aulographales</taxon>
        <taxon>Aulographaceae</taxon>
    </lineage>
</organism>
<name>A0A6G1GWR4_9PEZI</name>
<keyword evidence="9" id="KW-1185">Reference proteome</keyword>
<feature type="transmembrane region" description="Helical" evidence="7">
    <location>
        <begin position="65"/>
        <end position="93"/>
    </location>
</feature>
<comment type="subcellular location">
    <subcellularLocation>
        <location evidence="1">Membrane</location>
        <topology evidence="1">Multi-pass membrane protein</topology>
    </subcellularLocation>
</comment>
<evidence type="ECO:0000256" key="5">
    <source>
        <dbReference type="ARBA" id="ARBA00022989"/>
    </source>
</evidence>
<dbReference type="SUPFAM" id="SSF53448">
    <property type="entry name" value="Nucleotide-diphospho-sugar transferases"/>
    <property type="match status" value="1"/>
</dbReference>
<keyword evidence="4 7" id="KW-0812">Transmembrane</keyword>
<evidence type="ECO:0000313" key="9">
    <source>
        <dbReference type="Proteomes" id="UP000800041"/>
    </source>
</evidence>
<gene>
    <name evidence="8" type="ORF">K402DRAFT_405392</name>
</gene>
<feature type="transmembrane region" description="Helical" evidence="7">
    <location>
        <begin position="374"/>
        <end position="396"/>
    </location>
</feature>
<feature type="transmembrane region" description="Helical" evidence="7">
    <location>
        <begin position="486"/>
        <end position="506"/>
    </location>
</feature>
<dbReference type="PANTHER" id="PTHR43867">
    <property type="entry name" value="CELLULOSE SYNTHASE CATALYTIC SUBUNIT A [UDP-FORMING]"/>
    <property type="match status" value="1"/>
</dbReference>